<dbReference type="EC" id="7.1.1.2" evidence="8"/>
<dbReference type="GO" id="GO:0003954">
    <property type="term" value="F:NADH dehydrogenase activity"/>
    <property type="evidence" value="ECO:0007669"/>
    <property type="project" value="TreeGrafter"/>
</dbReference>
<dbReference type="GO" id="GO:0008137">
    <property type="term" value="F:NADH dehydrogenase (ubiquinone) activity"/>
    <property type="evidence" value="ECO:0007669"/>
    <property type="project" value="UniProtKB-EC"/>
</dbReference>
<proteinExistence type="inferred from homology"/>
<sequence length="301" mass="36247">MFSTLFLNNILIIILILLSVAFYTLLERKILSYSQIRKGPNKNTLVGLMQPLLDGLKLFMKNFYWLVNSSYNLMFIFSLMIFMINLSVWMFYSMIWSYSFCYCALIFLMFLFSLDVYKLFFSSYSSSSKYAIMSNFRMVSQFISYEVVFMFMFFIWFMVNSGFSFSNFNFLCYNSGIFLMLFLFWIIFILMEANRTPFDLSEGESELVSGFNVEYSSGMFTFLFLGEYSKILFLSVMSSFLFFKNFLIKFMIFIFIFLFFLFSRASFPRMRYDKIMQFVWLMNLPLVNLFLFISLFWMIMW</sequence>
<keyword evidence="7" id="KW-0520">NAD</keyword>
<feature type="transmembrane region" description="Helical" evidence="9">
    <location>
        <begin position="246"/>
        <end position="267"/>
    </location>
</feature>
<dbReference type="InterPro" id="IPR001694">
    <property type="entry name" value="NADH_UbQ_OxRdtase_su1/FPO"/>
</dbReference>
<evidence type="ECO:0000256" key="3">
    <source>
        <dbReference type="ARBA" id="ARBA00021009"/>
    </source>
</evidence>
<evidence type="ECO:0000256" key="9">
    <source>
        <dbReference type="SAM" id="Phobius"/>
    </source>
</evidence>
<feature type="transmembrane region" description="Helical" evidence="9">
    <location>
        <begin position="6"/>
        <end position="26"/>
    </location>
</feature>
<dbReference type="GO" id="GO:0005743">
    <property type="term" value="C:mitochondrial inner membrane"/>
    <property type="evidence" value="ECO:0007669"/>
    <property type="project" value="UniProtKB-SubCell"/>
</dbReference>
<dbReference type="AlphaFoldDB" id="A0A0F6Q0U4"/>
<reference evidence="10" key="1">
    <citation type="journal article" date="2015" name="Mol. Phylogenet. Evol.">
        <title>Elucidating the phylogenetic position of Gnathostomulida and first mitochondrial genomes of Gnathostomulida, Gastrotricha and Polycladida (Platyhelminthes).</title>
        <authorList>
            <person name="Golombek A."/>
            <person name="Tobergte S."/>
            <person name="Struck T.H."/>
        </authorList>
    </citation>
    <scope>NUCLEOTIDE SEQUENCE</scope>
</reference>
<dbReference type="Pfam" id="PF00146">
    <property type="entry name" value="NADHdh"/>
    <property type="match status" value="1"/>
</dbReference>
<evidence type="ECO:0000313" key="10">
    <source>
        <dbReference type="EMBL" id="AKD00025.1"/>
    </source>
</evidence>
<gene>
    <name evidence="10" type="primary">nad1</name>
</gene>
<evidence type="ECO:0000256" key="4">
    <source>
        <dbReference type="ARBA" id="ARBA00022692"/>
    </source>
</evidence>
<protein>
    <recommendedName>
        <fullName evidence="3 8">NADH-ubiquinone oxidoreductase chain 1</fullName>
        <ecNumber evidence="8">7.1.1.2</ecNumber>
    </recommendedName>
</protein>
<keyword evidence="8" id="KW-0830">Ubiquinone</keyword>
<dbReference type="InterPro" id="IPR018086">
    <property type="entry name" value="NADH_UbQ_OxRdtase_su1_CS"/>
</dbReference>
<dbReference type="PANTHER" id="PTHR11432">
    <property type="entry name" value="NADH DEHYDROGENASE SUBUNIT 1"/>
    <property type="match status" value="1"/>
</dbReference>
<comment type="catalytic activity">
    <reaction evidence="8">
        <text>a ubiquinone + NADH + 5 H(+)(in) = a ubiquinol + NAD(+) + 4 H(+)(out)</text>
        <dbReference type="Rhea" id="RHEA:29091"/>
        <dbReference type="Rhea" id="RHEA-COMP:9565"/>
        <dbReference type="Rhea" id="RHEA-COMP:9566"/>
        <dbReference type="ChEBI" id="CHEBI:15378"/>
        <dbReference type="ChEBI" id="CHEBI:16389"/>
        <dbReference type="ChEBI" id="CHEBI:17976"/>
        <dbReference type="ChEBI" id="CHEBI:57540"/>
        <dbReference type="ChEBI" id="CHEBI:57945"/>
        <dbReference type="EC" id="7.1.1.2"/>
    </reaction>
</comment>
<feature type="transmembrane region" description="Helical" evidence="9">
    <location>
        <begin position="171"/>
        <end position="191"/>
    </location>
</feature>
<evidence type="ECO:0000256" key="7">
    <source>
        <dbReference type="RuleBase" id="RU000471"/>
    </source>
</evidence>
<keyword evidence="4 7" id="KW-0812">Transmembrane</keyword>
<evidence type="ECO:0000256" key="2">
    <source>
        <dbReference type="ARBA" id="ARBA00010535"/>
    </source>
</evidence>
<dbReference type="PANTHER" id="PTHR11432:SF3">
    <property type="entry name" value="NADH-UBIQUINONE OXIDOREDUCTASE CHAIN 1"/>
    <property type="match status" value="1"/>
</dbReference>
<accession>A0A0F6Q0U4</accession>
<comment type="similarity">
    <text evidence="2 7">Belongs to the complex I subunit 1 family.</text>
</comment>
<evidence type="ECO:0000256" key="6">
    <source>
        <dbReference type="ARBA" id="ARBA00023136"/>
    </source>
</evidence>
<feature type="transmembrane region" description="Helical" evidence="9">
    <location>
        <begin position="279"/>
        <end position="300"/>
    </location>
</feature>
<feature type="transmembrane region" description="Helical" evidence="9">
    <location>
        <begin position="95"/>
        <end position="117"/>
    </location>
</feature>
<organism evidence="10">
    <name type="scientific">Gnathostomula armata</name>
    <dbReference type="NCBI Taxonomy" id="231613"/>
    <lineage>
        <taxon>Eukaryota</taxon>
        <taxon>Metazoa</taxon>
        <taxon>Spiralia</taxon>
        <taxon>Gnathifera</taxon>
        <taxon>Gnathostomulida</taxon>
        <taxon>Bursovaginoidea</taxon>
        <taxon>Gnathostomulidae</taxon>
        <taxon>Gnathostomula</taxon>
    </lineage>
</organism>
<feature type="transmembrane region" description="Helical" evidence="9">
    <location>
        <begin position="138"/>
        <end position="159"/>
    </location>
</feature>
<keyword evidence="6 9" id="KW-0472">Membrane</keyword>
<keyword evidence="5 9" id="KW-1133">Transmembrane helix</keyword>
<dbReference type="EMBL" id="KP965860">
    <property type="protein sequence ID" value="AKD00025.1"/>
    <property type="molecule type" value="Genomic_DNA"/>
</dbReference>
<evidence type="ECO:0000256" key="8">
    <source>
        <dbReference type="RuleBase" id="RU000473"/>
    </source>
</evidence>
<geneLocation type="mitochondrion" evidence="10"/>
<dbReference type="GO" id="GO:0009060">
    <property type="term" value="P:aerobic respiration"/>
    <property type="evidence" value="ECO:0007669"/>
    <property type="project" value="TreeGrafter"/>
</dbReference>
<evidence type="ECO:0000256" key="1">
    <source>
        <dbReference type="ARBA" id="ARBA00004141"/>
    </source>
</evidence>
<dbReference type="PROSITE" id="PS00668">
    <property type="entry name" value="COMPLEX1_ND1_2"/>
    <property type="match status" value="1"/>
</dbReference>
<keyword evidence="8 10" id="KW-0496">Mitochondrion</keyword>
<comment type="subcellular location">
    <subcellularLocation>
        <location evidence="1">Membrane</location>
        <topology evidence="1">Multi-pass membrane protein</topology>
    </subcellularLocation>
    <subcellularLocation>
        <location evidence="7">Mitochondrion inner membrane</location>
        <topology evidence="7">Multi-pass membrane protein</topology>
    </subcellularLocation>
</comment>
<name>A0A0F6Q0U4_9BILA</name>
<feature type="transmembrane region" description="Helical" evidence="9">
    <location>
        <begin position="63"/>
        <end position="89"/>
    </location>
</feature>
<evidence type="ECO:0000256" key="5">
    <source>
        <dbReference type="ARBA" id="ARBA00022989"/>
    </source>
</evidence>